<accession>A0ACC0V3Q6</accession>
<organism evidence="1 2">
    <name type="scientific">Trichothecium roseum</name>
    <dbReference type="NCBI Taxonomy" id="47278"/>
    <lineage>
        <taxon>Eukaryota</taxon>
        <taxon>Fungi</taxon>
        <taxon>Dikarya</taxon>
        <taxon>Ascomycota</taxon>
        <taxon>Pezizomycotina</taxon>
        <taxon>Sordariomycetes</taxon>
        <taxon>Hypocreomycetidae</taxon>
        <taxon>Hypocreales</taxon>
        <taxon>Hypocreales incertae sedis</taxon>
        <taxon>Trichothecium</taxon>
    </lineage>
</organism>
<evidence type="ECO:0000313" key="1">
    <source>
        <dbReference type="EMBL" id="KAI9900932.1"/>
    </source>
</evidence>
<gene>
    <name evidence="1" type="ORF">N3K66_005194</name>
</gene>
<keyword evidence="2" id="KW-1185">Reference proteome</keyword>
<evidence type="ECO:0000313" key="2">
    <source>
        <dbReference type="Proteomes" id="UP001163324"/>
    </source>
</evidence>
<reference evidence="1" key="1">
    <citation type="submission" date="2022-10" db="EMBL/GenBank/DDBJ databases">
        <title>Complete Genome of Trichothecium roseum strain YXFP-22015, a Plant Pathogen Isolated from Citrus.</title>
        <authorList>
            <person name="Wang Y."/>
            <person name="Zhu L."/>
        </authorList>
    </citation>
    <scope>NUCLEOTIDE SEQUENCE</scope>
    <source>
        <strain evidence="1">YXFP-22015</strain>
    </source>
</reference>
<protein>
    <submittedName>
        <fullName evidence="1">Uncharacterized protein</fullName>
    </submittedName>
</protein>
<comment type="caution">
    <text evidence="1">The sequence shown here is derived from an EMBL/GenBank/DDBJ whole genome shotgun (WGS) entry which is preliminary data.</text>
</comment>
<proteinExistence type="predicted"/>
<sequence length="246" mass="27576">MIFSSHALTFSSIAAAKYAGLSAYLSQMENRVYRFYKDAFQLMQTATNSRPLQDEVPFRGKMSSVGCTVKADDDDTEFILNIFSDFGPILALFGDQFARQFASESLTLLDHVIFACVPLGIVTALIGAIRVQGPKFAKAFIGRARENRSTVELELMSSTSDNVCEMFSGRGVVRTLGRPRLKQIIILPDIYNAFQEGLQKAITTSSPNYINNHEKRYTDKAVMGIMVASWNWKSIMEERSTQSTRY</sequence>
<dbReference type="Proteomes" id="UP001163324">
    <property type="component" value="Chromosome 4"/>
</dbReference>
<name>A0ACC0V3Q6_9HYPO</name>
<dbReference type="EMBL" id="CM047943">
    <property type="protein sequence ID" value="KAI9900932.1"/>
    <property type="molecule type" value="Genomic_DNA"/>
</dbReference>